<dbReference type="Proteomes" id="UP001320898">
    <property type="component" value="Unassembled WGS sequence"/>
</dbReference>
<protein>
    <submittedName>
        <fullName evidence="1">Uncharacterized protein</fullName>
    </submittedName>
</protein>
<reference evidence="1 2" key="1">
    <citation type="submission" date="2022-04" db="EMBL/GenBank/DDBJ databases">
        <authorList>
            <person name="Ye Y.-Q."/>
            <person name="Du Z.-J."/>
        </authorList>
    </citation>
    <scope>NUCLEOTIDE SEQUENCE [LARGE SCALE GENOMIC DNA]</scope>
    <source>
        <strain evidence="1 2">A6E488</strain>
    </source>
</reference>
<evidence type="ECO:0000313" key="2">
    <source>
        <dbReference type="Proteomes" id="UP001320898"/>
    </source>
</evidence>
<comment type="caution">
    <text evidence="1">The sequence shown here is derived from an EMBL/GenBank/DDBJ whole genome shotgun (WGS) entry which is preliminary data.</text>
</comment>
<proteinExistence type="predicted"/>
<evidence type="ECO:0000313" key="1">
    <source>
        <dbReference type="EMBL" id="MCT8974665.1"/>
    </source>
</evidence>
<gene>
    <name evidence="1" type="ORF">MUB46_22610</name>
</gene>
<accession>A0AAW5R5M5</accession>
<dbReference type="RefSeq" id="WP_261618246.1">
    <property type="nucleotide sequence ID" value="NZ_JALIDZ010000013.1"/>
</dbReference>
<dbReference type="EMBL" id="JALIDZ010000013">
    <property type="protein sequence ID" value="MCT8974665.1"/>
    <property type="molecule type" value="Genomic_DNA"/>
</dbReference>
<name>A0AAW5R5M5_9HYPH</name>
<organism evidence="1 2">
    <name type="scientific">Microbaculum marinisediminis</name>
    <dbReference type="NCBI Taxonomy" id="2931392"/>
    <lineage>
        <taxon>Bacteria</taxon>
        <taxon>Pseudomonadati</taxon>
        <taxon>Pseudomonadota</taxon>
        <taxon>Alphaproteobacteria</taxon>
        <taxon>Hyphomicrobiales</taxon>
        <taxon>Tepidamorphaceae</taxon>
        <taxon>Microbaculum</taxon>
    </lineage>
</organism>
<keyword evidence="2" id="KW-1185">Reference proteome</keyword>
<dbReference type="AlphaFoldDB" id="A0AAW5R5M5"/>
<sequence length="82" mass="9428">MDPEEHPKFAAEPARPIGRREFVRHHLREARAKWERLTISDYARIVTTADLIAAAGCRYNLSPDQAMLDVDNWLKDIGLQGR</sequence>